<dbReference type="AlphaFoldDB" id="A0A1G2R482"/>
<evidence type="ECO:0000256" key="2">
    <source>
        <dbReference type="SAM" id="Phobius"/>
    </source>
</evidence>
<keyword evidence="2" id="KW-0812">Transmembrane</keyword>
<feature type="compositionally biased region" description="Low complexity" evidence="1">
    <location>
        <begin position="45"/>
        <end position="70"/>
    </location>
</feature>
<protein>
    <submittedName>
        <fullName evidence="3">Uncharacterized protein</fullName>
    </submittedName>
</protein>
<feature type="transmembrane region" description="Helical" evidence="2">
    <location>
        <begin position="12"/>
        <end position="30"/>
    </location>
</feature>
<evidence type="ECO:0000313" key="3">
    <source>
        <dbReference type="EMBL" id="OHA67537.1"/>
    </source>
</evidence>
<comment type="caution">
    <text evidence="3">The sequence shown here is derived from an EMBL/GenBank/DDBJ whole genome shotgun (WGS) entry which is preliminary data.</text>
</comment>
<gene>
    <name evidence="3" type="ORF">A3C04_03780</name>
</gene>
<feature type="compositionally biased region" description="Polar residues" evidence="1">
    <location>
        <begin position="35"/>
        <end position="44"/>
    </location>
</feature>
<name>A0A1G2R482_9BACT</name>
<sequence length="248" mass="27350">MDMNNQKGFANIVLIVLVVILAGAVGYFALVKKSPTPTSETQTSNNLPPQQTPPVNTTQTPPPSSQTNNQGWEKYSGASLEFEYPSLISAKQEGETITLNHSIVYKHTNPCDFKGDAPPLVKLSDFGVSLMVSNKNLKDAVQTNEGSDYVVKNFFENNTLKLSEGFIDRFNAGSLNGFQITSGAEGCGRYTYYFPMSSTKTLVVNRSFISEFSPINGDYQTYLNLSDIIPPNQEKEFFVKILSSLKVK</sequence>
<accession>A0A1G2R482</accession>
<dbReference type="Proteomes" id="UP000178092">
    <property type="component" value="Unassembled WGS sequence"/>
</dbReference>
<dbReference type="EMBL" id="MHTV01000008">
    <property type="protein sequence ID" value="OHA67537.1"/>
    <property type="molecule type" value="Genomic_DNA"/>
</dbReference>
<organism evidence="3 4">
    <name type="scientific">Candidatus Wildermuthbacteria bacterium RIFCSPHIGHO2_02_FULL_45_25</name>
    <dbReference type="NCBI Taxonomy" id="1802450"/>
    <lineage>
        <taxon>Bacteria</taxon>
        <taxon>Candidatus Wildermuthiibacteriota</taxon>
    </lineage>
</organism>
<evidence type="ECO:0000256" key="1">
    <source>
        <dbReference type="SAM" id="MobiDB-lite"/>
    </source>
</evidence>
<evidence type="ECO:0000313" key="4">
    <source>
        <dbReference type="Proteomes" id="UP000178092"/>
    </source>
</evidence>
<proteinExistence type="predicted"/>
<reference evidence="3 4" key="1">
    <citation type="journal article" date="2016" name="Nat. Commun.">
        <title>Thousands of microbial genomes shed light on interconnected biogeochemical processes in an aquifer system.</title>
        <authorList>
            <person name="Anantharaman K."/>
            <person name="Brown C.T."/>
            <person name="Hug L.A."/>
            <person name="Sharon I."/>
            <person name="Castelle C.J."/>
            <person name="Probst A.J."/>
            <person name="Thomas B.C."/>
            <person name="Singh A."/>
            <person name="Wilkins M.J."/>
            <person name="Karaoz U."/>
            <person name="Brodie E.L."/>
            <person name="Williams K.H."/>
            <person name="Hubbard S.S."/>
            <person name="Banfield J.F."/>
        </authorList>
    </citation>
    <scope>NUCLEOTIDE SEQUENCE [LARGE SCALE GENOMIC DNA]</scope>
</reference>
<keyword evidence="2" id="KW-1133">Transmembrane helix</keyword>
<feature type="region of interest" description="Disordered" evidence="1">
    <location>
        <begin position="35"/>
        <end position="72"/>
    </location>
</feature>
<keyword evidence="2" id="KW-0472">Membrane</keyword>